<organism evidence="2 3">
    <name type="scientific">Armillaria tabescens</name>
    <name type="common">Ringless honey mushroom</name>
    <name type="synonym">Agaricus tabescens</name>
    <dbReference type="NCBI Taxonomy" id="1929756"/>
    <lineage>
        <taxon>Eukaryota</taxon>
        <taxon>Fungi</taxon>
        <taxon>Dikarya</taxon>
        <taxon>Basidiomycota</taxon>
        <taxon>Agaricomycotina</taxon>
        <taxon>Agaricomycetes</taxon>
        <taxon>Agaricomycetidae</taxon>
        <taxon>Agaricales</taxon>
        <taxon>Marasmiineae</taxon>
        <taxon>Physalacriaceae</taxon>
        <taxon>Desarmillaria</taxon>
    </lineage>
</organism>
<protein>
    <recommendedName>
        <fullName evidence="4">CBM1 domain-containing protein</fullName>
    </recommendedName>
</protein>
<evidence type="ECO:0000313" key="2">
    <source>
        <dbReference type="EMBL" id="KAK0439035.1"/>
    </source>
</evidence>
<accession>A0AA39JBP0</accession>
<feature type="chain" id="PRO_5041453847" description="CBM1 domain-containing protein" evidence="1">
    <location>
        <begin position="24"/>
        <end position="103"/>
    </location>
</feature>
<evidence type="ECO:0000256" key="1">
    <source>
        <dbReference type="SAM" id="SignalP"/>
    </source>
</evidence>
<evidence type="ECO:0008006" key="4">
    <source>
        <dbReference type="Google" id="ProtNLM"/>
    </source>
</evidence>
<keyword evidence="1" id="KW-0732">Signal</keyword>
<feature type="signal peptide" evidence="1">
    <location>
        <begin position="1"/>
        <end position="23"/>
    </location>
</feature>
<keyword evidence="3" id="KW-1185">Reference proteome</keyword>
<dbReference type="GeneID" id="85358323"/>
<dbReference type="RefSeq" id="XP_060323105.1">
    <property type="nucleotide sequence ID" value="XM_060474775.1"/>
</dbReference>
<proteinExistence type="predicted"/>
<dbReference type="AlphaFoldDB" id="A0AA39JBP0"/>
<gene>
    <name evidence="2" type="ORF">EV420DRAFT_1584910</name>
</gene>
<reference evidence="2" key="1">
    <citation type="submission" date="2023-06" db="EMBL/GenBank/DDBJ databases">
        <authorList>
            <consortium name="Lawrence Berkeley National Laboratory"/>
            <person name="Ahrendt S."/>
            <person name="Sahu N."/>
            <person name="Indic B."/>
            <person name="Wong-Bajracharya J."/>
            <person name="Merenyi Z."/>
            <person name="Ke H.-M."/>
            <person name="Monk M."/>
            <person name="Kocsube S."/>
            <person name="Drula E."/>
            <person name="Lipzen A."/>
            <person name="Balint B."/>
            <person name="Henrissat B."/>
            <person name="Andreopoulos B."/>
            <person name="Martin F.M."/>
            <person name="Harder C.B."/>
            <person name="Rigling D."/>
            <person name="Ford K.L."/>
            <person name="Foster G.D."/>
            <person name="Pangilinan J."/>
            <person name="Papanicolaou A."/>
            <person name="Barry K."/>
            <person name="LaButti K."/>
            <person name="Viragh M."/>
            <person name="Koriabine M."/>
            <person name="Yan M."/>
            <person name="Riley R."/>
            <person name="Champramary S."/>
            <person name="Plett K.L."/>
            <person name="Tsai I.J."/>
            <person name="Slot J."/>
            <person name="Sipos G."/>
            <person name="Plett J."/>
            <person name="Nagy L.G."/>
            <person name="Grigoriev I.V."/>
        </authorList>
    </citation>
    <scope>NUCLEOTIDE SEQUENCE</scope>
    <source>
        <strain evidence="2">CCBAS 213</strain>
    </source>
</reference>
<comment type="caution">
    <text evidence="2">The sequence shown here is derived from an EMBL/GenBank/DDBJ whole genome shotgun (WGS) entry which is preliminary data.</text>
</comment>
<dbReference type="Proteomes" id="UP001175211">
    <property type="component" value="Unassembled WGS sequence"/>
</dbReference>
<name>A0AA39JBP0_ARMTA</name>
<dbReference type="PROSITE" id="PS51257">
    <property type="entry name" value="PROKAR_LIPOPROTEIN"/>
    <property type="match status" value="1"/>
</dbReference>
<dbReference type="EMBL" id="JAUEPS010000091">
    <property type="protein sequence ID" value="KAK0439035.1"/>
    <property type="molecule type" value="Genomic_DNA"/>
</dbReference>
<evidence type="ECO:0000313" key="3">
    <source>
        <dbReference type="Proteomes" id="UP001175211"/>
    </source>
</evidence>
<sequence length="103" mass="11120">MLVRLITGLALSVVLISVDTTVAGAVCSGSYACDSSDRYINSCKWGSDVCVRSFDGHPKTLEGRSNFMKVEILCFGHNAYVILATHQSGLPWTSLHPLSRSEA</sequence>